<dbReference type="PANTHER" id="PTHR30093">
    <property type="entry name" value="GENERAL SECRETION PATHWAY PROTEIN G"/>
    <property type="match status" value="1"/>
</dbReference>
<protein>
    <submittedName>
        <fullName evidence="2">Prepilin-type cleavage/methylation N-terminal domain protein</fullName>
    </submittedName>
</protein>
<dbReference type="PROSITE" id="PS00409">
    <property type="entry name" value="PROKAR_NTER_METHYL"/>
    <property type="match status" value="1"/>
</dbReference>
<accession>B0MK34</accession>
<comment type="caution">
    <text evidence="2">The sequence shown here is derived from an EMBL/GenBank/DDBJ whole genome shotgun (WGS) entry which is preliminary data.</text>
</comment>
<evidence type="ECO:0000256" key="1">
    <source>
        <dbReference type="SAM" id="Phobius"/>
    </source>
</evidence>
<reference evidence="2" key="2">
    <citation type="submission" date="2014-06" db="EMBL/GenBank/DDBJ databases">
        <title>Draft genome sequence of Eubacterium siraeum (DSM 15702).</title>
        <authorList>
            <person name="Sudarsanam P."/>
            <person name="Ley R."/>
            <person name="Guruge J."/>
            <person name="Turnbaugh P.J."/>
            <person name="Mahowald M."/>
            <person name="Liep D."/>
            <person name="Gordon J."/>
        </authorList>
    </citation>
    <scope>NUCLEOTIDE SEQUENCE</scope>
    <source>
        <strain evidence="2">DSM 15702</strain>
    </source>
</reference>
<reference evidence="2" key="1">
    <citation type="submission" date="2007-10" db="EMBL/GenBank/DDBJ databases">
        <authorList>
            <person name="Fulton L."/>
            <person name="Clifton S."/>
            <person name="Fulton B."/>
            <person name="Xu J."/>
            <person name="Minx P."/>
            <person name="Pepin K.H."/>
            <person name="Johnson M."/>
            <person name="Thiruvilangam P."/>
            <person name="Bhonagiri V."/>
            <person name="Nash W.E."/>
            <person name="Mardis E.R."/>
            <person name="Wilson R.K."/>
        </authorList>
    </citation>
    <scope>NUCLEOTIDE SEQUENCE [LARGE SCALE GENOMIC DNA]</scope>
    <source>
        <strain evidence="2">DSM 15702</strain>
    </source>
</reference>
<name>B0MK34_9FIRM</name>
<dbReference type="InterPro" id="IPR012902">
    <property type="entry name" value="N_methyl_site"/>
</dbReference>
<keyword evidence="3" id="KW-1185">Reference proteome</keyword>
<dbReference type="Proteomes" id="UP000005326">
    <property type="component" value="Unassembled WGS sequence"/>
</dbReference>
<keyword evidence="1" id="KW-0472">Membrane</keyword>
<evidence type="ECO:0000313" key="3">
    <source>
        <dbReference type="Proteomes" id="UP000005326"/>
    </source>
</evidence>
<organism evidence="2 3">
    <name type="scientific">[Eubacterium] siraeum DSM 15702</name>
    <dbReference type="NCBI Taxonomy" id="428128"/>
    <lineage>
        <taxon>Bacteria</taxon>
        <taxon>Bacillati</taxon>
        <taxon>Bacillota</taxon>
        <taxon>Clostridia</taxon>
        <taxon>Eubacteriales</taxon>
        <taxon>Oscillospiraceae</taxon>
        <taxon>Oscillospiraceae incertae sedis</taxon>
    </lineage>
</organism>
<dbReference type="NCBIfam" id="TIGR02532">
    <property type="entry name" value="IV_pilin_GFxxxE"/>
    <property type="match status" value="1"/>
</dbReference>
<keyword evidence="1" id="KW-1133">Transmembrane helix</keyword>
<gene>
    <name evidence="2" type="ORF">EUBSIR_00166</name>
</gene>
<sequence>MIKKLQKLKAKKGFTLVELIVVIAIIGVLAAILIPTMIGYVKSANITSADQTAASIRKTITNTISSMETKGCTLKGTGLVKIYSISNTDGASAQFSFTAAAGGADANALAVSGKKSNGTAWSMTDMQNAWKEALEKDLKEIKAGTAVISIKNGVCAQVAYSSADITGRTTEIAPADFAAANCEDGVINGDIIGTNPKVTKDAATSSPAAATP</sequence>
<proteinExistence type="predicted"/>
<dbReference type="InterPro" id="IPR045584">
    <property type="entry name" value="Pilin-like"/>
</dbReference>
<dbReference type="Pfam" id="PF07963">
    <property type="entry name" value="N_methyl"/>
    <property type="match status" value="1"/>
</dbReference>
<dbReference type="PANTHER" id="PTHR30093:SF35">
    <property type="entry name" value="MSHA MINOR PILIN PROTEIN MSHC"/>
    <property type="match status" value="1"/>
</dbReference>
<dbReference type="AlphaFoldDB" id="B0MK34"/>
<dbReference type="Gene3D" id="3.30.700.10">
    <property type="entry name" value="Glycoprotein, Type 4 Pilin"/>
    <property type="match status" value="1"/>
</dbReference>
<dbReference type="SUPFAM" id="SSF54523">
    <property type="entry name" value="Pili subunits"/>
    <property type="match status" value="1"/>
</dbReference>
<keyword evidence="1" id="KW-0812">Transmembrane</keyword>
<feature type="transmembrane region" description="Helical" evidence="1">
    <location>
        <begin position="20"/>
        <end position="41"/>
    </location>
</feature>
<evidence type="ECO:0000313" key="2">
    <source>
        <dbReference type="EMBL" id="EDS01966.1"/>
    </source>
</evidence>
<dbReference type="EMBL" id="ABCA03000023">
    <property type="protein sequence ID" value="EDS01966.1"/>
    <property type="molecule type" value="Genomic_DNA"/>
</dbReference>